<gene>
    <name evidence="7" type="ORF">MPDQ_006970</name>
</gene>
<organism evidence="7 8">
    <name type="scientific">Monascus purpureus</name>
    <name type="common">Red mold</name>
    <name type="synonym">Monascus anka</name>
    <dbReference type="NCBI Taxonomy" id="5098"/>
    <lineage>
        <taxon>Eukaryota</taxon>
        <taxon>Fungi</taxon>
        <taxon>Dikarya</taxon>
        <taxon>Ascomycota</taxon>
        <taxon>Pezizomycotina</taxon>
        <taxon>Eurotiomycetes</taxon>
        <taxon>Eurotiomycetidae</taxon>
        <taxon>Eurotiales</taxon>
        <taxon>Aspergillaceae</taxon>
        <taxon>Monascus</taxon>
    </lineage>
</organism>
<evidence type="ECO:0000256" key="4">
    <source>
        <dbReference type="ARBA" id="ARBA00023203"/>
    </source>
</evidence>
<sequence>MGQHSAIWQSYVDNNIVGTGHFDKAAILSYDFSGVEASSPGFTVSQQEINGLASLFTKPDDAFANGFTIAGEKFLAIKADTRSLYGKKGKTGVIVVRASSCTIVAHHPENVQTTNAATIIEQLVDYINQPR</sequence>
<dbReference type="InterPro" id="IPR036140">
    <property type="entry name" value="PFN_sf"/>
</dbReference>
<dbReference type="GO" id="GO:0005856">
    <property type="term" value="C:cytoskeleton"/>
    <property type="evidence" value="ECO:0007669"/>
    <property type="project" value="UniProtKB-SubCell"/>
</dbReference>
<dbReference type="SUPFAM" id="SSF55770">
    <property type="entry name" value="Profilin (actin-binding protein)"/>
    <property type="match status" value="1"/>
</dbReference>
<reference evidence="7 8" key="1">
    <citation type="submission" date="2019-06" db="EMBL/GenBank/DDBJ databases">
        <title>Wine fermentation using esterase from Monascus purpureus.</title>
        <authorList>
            <person name="Geng C."/>
            <person name="Zhang Y."/>
        </authorList>
    </citation>
    <scope>NUCLEOTIDE SEQUENCE [LARGE SCALE GENOMIC DNA]</scope>
    <source>
        <strain evidence="7">HQ1</strain>
    </source>
</reference>
<dbReference type="PANTHER" id="PTHR11604:SF0">
    <property type="entry name" value="PROFILIN"/>
    <property type="match status" value="1"/>
</dbReference>
<dbReference type="InterPro" id="IPR048278">
    <property type="entry name" value="PFN"/>
</dbReference>
<keyword evidence="3" id="KW-0963">Cytoplasm</keyword>
<dbReference type="STRING" id="5098.A0A507QT15"/>
<dbReference type="PANTHER" id="PTHR11604">
    <property type="entry name" value="PROFILIN"/>
    <property type="match status" value="1"/>
</dbReference>
<keyword evidence="4 6" id="KW-0009">Actin-binding</keyword>
<evidence type="ECO:0000256" key="2">
    <source>
        <dbReference type="ARBA" id="ARBA00010058"/>
    </source>
</evidence>
<protein>
    <recommendedName>
        <fullName evidence="6">Profilin</fullName>
    </recommendedName>
</protein>
<dbReference type="AlphaFoldDB" id="A0A507QT15"/>
<evidence type="ECO:0000256" key="1">
    <source>
        <dbReference type="ARBA" id="ARBA00004245"/>
    </source>
</evidence>
<proteinExistence type="inferred from homology"/>
<dbReference type="Proteomes" id="UP000319663">
    <property type="component" value="Unassembled WGS sequence"/>
</dbReference>
<dbReference type="Gene3D" id="3.30.450.30">
    <property type="entry name" value="Dynein light chain 2a, cytoplasmic"/>
    <property type="match status" value="1"/>
</dbReference>
<evidence type="ECO:0000313" key="7">
    <source>
        <dbReference type="EMBL" id="TQB72172.1"/>
    </source>
</evidence>
<comment type="caution">
    <text evidence="7">The sequence shown here is derived from an EMBL/GenBank/DDBJ whole genome shotgun (WGS) entry which is preliminary data.</text>
</comment>
<dbReference type="GO" id="GO:0003785">
    <property type="term" value="F:actin monomer binding"/>
    <property type="evidence" value="ECO:0007669"/>
    <property type="project" value="TreeGrafter"/>
</dbReference>
<dbReference type="OrthoDB" id="421374at2759"/>
<dbReference type="Pfam" id="PF00235">
    <property type="entry name" value="Profilin"/>
    <property type="match status" value="1"/>
</dbReference>
<name>A0A507QT15_MONPU</name>
<dbReference type="SMART" id="SM00392">
    <property type="entry name" value="PROF"/>
    <property type="match status" value="1"/>
</dbReference>
<evidence type="ECO:0000256" key="3">
    <source>
        <dbReference type="ARBA" id="ARBA00022490"/>
    </source>
</evidence>
<dbReference type="CDD" id="cd00148">
    <property type="entry name" value="PROF"/>
    <property type="match status" value="1"/>
</dbReference>
<accession>A0A507QT15</accession>
<evidence type="ECO:0000256" key="5">
    <source>
        <dbReference type="ARBA" id="ARBA00023212"/>
    </source>
</evidence>
<evidence type="ECO:0000256" key="6">
    <source>
        <dbReference type="RuleBase" id="RU003909"/>
    </source>
</evidence>
<keyword evidence="5" id="KW-0206">Cytoskeleton</keyword>
<evidence type="ECO:0000313" key="8">
    <source>
        <dbReference type="Proteomes" id="UP000319663"/>
    </source>
</evidence>
<keyword evidence="8" id="KW-1185">Reference proteome</keyword>
<dbReference type="PRINTS" id="PR00392">
    <property type="entry name" value="PROFILIN"/>
</dbReference>
<dbReference type="GO" id="GO:0005938">
    <property type="term" value="C:cell cortex"/>
    <property type="evidence" value="ECO:0007669"/>
    <property type="project" value="TreeGrafter"/>
</dbReference>
<dbReference type="EMBL" id="VIFY01000068">
    <property type="protein sequence ID" value="TQB72172.1"/>
    <property type="molecule type" value="Genomic_DNA"/>
</dbReference>
<comment type="similarity">
    <text evidence="2 6">Belongs to the profilin family.</text>
</comment>
<comment type="subcellular location">
    <subcellularLocation>
        <location evidence="1">Cytoplasm</location>
        <location evidence="1">Cytoskeleton</location>
    </subcellularLocation>
</comment>
<dbReference type="InterPro" id="IPR005455">
    <property type="entry name" value="PFN_euk"/>
</dbReference>